<gene>
    <name evidence="9" type="ORF">F5984_18265</name>
</gene>
<dbReference type="PANTHER" id="PTHR34582">
    <property type="entry name" value="UPF0702 TRANSMEMBRANE PROTEIN YCAP"/>
    <property type="match status" value="1"/>
</dbReference>
<evidence type="ECO:0000256" key="6">
    <source>
        <dbReference type="ARBA" id="ARBA00023136"/>
    </source>
</evidence>
<proteinExistence type="inferred from homology"/>
<keyword evidence="3" id="KW-1003">Cell membrane</keyword>
<evidence type="ECO:0000256" key="1">
    <source>
        <dbReference type="ARBA" id="ARBA00004651"/>
    </source>
</evidence>
<organism evidence="9 10">
    <name type="scientific">Rudanella paleaurantiibacter</name>
    <dbReference type="NCBI Taxonomy" id="2614655"/>
    <lineage>
        <taxon>Bacteria</taxon>
        <taxon>Pseudomonadati</taxon>
        <taxon>Bacteroidota</taxon>
        <taxon>Cytophagia</taxon>
        <taxon>Cytophagales</taxon>
        <taxon>Cytophagaceae</taxon>
        <taxon>Rudanella</taxon>
    </lineage>
</organism>
<keyword evidence="10" id="KW-1185">Reference proteome</keyword>
<dbReference type="RefSeq" id="WP_152125658.1">
    <property type="nucleotide sequence ID" value="NZ_WELI01000007.1"/>
</dbReference>
<evidence type="ECO:0000256" key="7">
    <source>
        <dbReference type="SAM" id="Phobius"/>
    </source>
</evidence>
<feature type="domain" description="YetF C-terminal" evidence="8">
    <location>
        <begin position="101"/>
        <end position="171"/>
    </location>
</feature>
<feature type="transmembrane region" description="Helical" evidence="7">
    <location>
        <begin position="53"/>
        <end position="72"/>
    </location>
</feature>
<evidence type="ECO:0000256" key="3">
    <source>
        <dbReference type="ARBA" id="ARBA00022475"/>
    </source>
</evidence>
<feature type="transmembrane region" description="Helical" evidence="7">
    <location>
        <begin position="78"/>
        <end position="95"/>
    </location>
</feature>
<evidence type="ECO:0000256" key="2">
    <source>
        <dbReference type="ARBA" id="ARBA00006448"/>
    </source>
</evidence>
<accession>A0A7J5TWJ4</accession>
<evidence type="ECO:0000256" key="4">
    <source>
        <dbReference type="ARBA" id="ARBA00022692"/>
    </source>
</evidence>
<evidence type="ECO:0000259" key="8">
    <source>
        <dbReference type="Pfam" id="PF04239"/>
    </source>
</evidence>
<dbReference type="PANTHER" id="PTHR34582:SF6">
    <property type="entry name" value="UPF0702 TRANSMEMBRANE PROTEIN YCAP"/>
    <property type="match status" value="1"/>
</dbReference>
<dbReference type="AlphaFoldDB" id="A0A7J5TWJ4"/>
<dbReference type="InterPro" id="IPR007353">
    <property type="entry name" value="DUF421"/>
</dbReference>
<evidence type="ECO:0000313" key="9">
    <source>
        <dbReference type="EMBL" id="KAB7728769.1"/>
    </source>
</evidence>
<comment type="caution">
    <text evidence="9">The sequence shown here is derived from an EMBL/GenBank/DDBJ whole genome shotgun (WGS) entry which is preliminary data.</text>
</comment>
<dbReference type="EMBL" id="WELI01000007">
    <property type="protein sequence ID" value="KAB7728769.1"/>
    <property type="molecule type" value="Genomic_DNA"/>
</dbReference>
<keyword evidence="4 7" id="KW-0812">Transmembrane</keyword>
<keyword evidence="6 7" id="KW-0472">Membrane</keyword>
<dbReference type="Pfam" id="PF04239">
    <property type="entry name" value="DUF421"/>
    <property type="match status" value="1"/>
</dbReference>
<dbReference type="Proteomes" id="UP000488299">
    <property type="component" value="Unassembled WGS sequence"/>
</dbReference>
<evidence type="ECO:0000313" key="10">
    <source>
        <dbReference type="Proteomes" id="UP000488299"/>
    </source>
</evidence>
<sequence length="230" mass="25801">MKEPVQPFDWHRILIHDFPWMYLGEVALRTAIMFTVVLLALTISGKRSVKQLSVYELVLLIGLGSAAGDPMFYDDVPLSTPIVVFVVMMGCYKIITRLSDKNRRLRESLEGKPVYVIQNGCIETRNFDEEDLGQDELFSELRQGGIEHLGQVRLAILEPNGQLSVFRSTDDVGKPGLPILPHLLRLETDTLVVPGQYACTTCGHVQPFEGTETQPACRQCGHHHWVKAMG</sequence>
<name>A0A7J5TWJ4_9BACT</name>
<dbReference type="GO" id="GO:0005886">
    <property type="term" value="C:plasma membrane"/>
    <property type="evidence" value="ECO:0007669"/>
    <property type="project" value="UniProtKB-SubCell"/>
</dbReference>
<comment type="subcellular location">
    <subcellularLocation>
        <location evidence="1">Cell membrane</location>
        <topology evidence="1">Multi-pass membrane protein</topology>
    </subcellularLocation>
</comment>
<comment type="similarity">
    <text evidence="2">Belongs to the UPF0702 family.</text>
</comment>
<reference evidence="9 10" key="1">
    <citation type="submission" date="2019-10" db="EMBL/GenBank/DDBJ databases">
        <title>Rudanella paleaurantiibacter sp. nov., isolated from sludge.</title>
        <authorList>
            <person name="Xu S.Q."/>
        </authorList>
    </citation>
    <scope>NUCLEOTIDE SEQUENCE [LARGE SCALE GENOMIC DNA]</scope>
    <source>
        <strain evidence="9 10">HX-22-17</strain>
    </source>
</reference>
<feature type="transmembrane region" description="Helical" evidence="7">
    <location>
        <begin position="20"/>
        <end position="41"/>
    </location>
</feature>
<dbReference type="Gene3D" id="3.30.240.20">
    <property type="entry name" value="bsu07140 like domains"/>
    <property type="match status" value="1"/>
</dbReference>
<protein>
    <submittedName>
        <fullName evidence="9">DUF421 domain-containing protein</fullName>
    </submittedName>
</protein>
<keyword evidence="5 7" id="KW-1133">Transmembrane helix</keyword>
<dbReference type="InterPro" id="IPR023090">
    <property type="entry name" value="UPF0702_alpha/beta_dom_sf"/>
</dbReference>
<evidence type="ECO:0000256" key="5">
    <source>
        <dbReference type="ARBA" id="ARBA00022989"/>
    </source>
</evidence>